<gene>
    <name evidence="1" type="ORF">QUG92_06450</name>
</gene>
<evidence type="ECO:0000313" key="1">
    <source>
        <dbReference type="EMBL" id="MDM7884743.1"/>
    </source>
</evidence>
<accession>A0ABT7T5A5</accession>
<comment type="caution">
    <text evidence="1">The sequence shown here is derived from an EMBL/GenBank/DDBJ whole genome shotgun (WGS) entry which is preliminary data.</text>
</comment>
<organism evidence="1 2">
    <name type="scientific">Curtobacterium citri</name>
    <dbReference type="NCBI Taxonomy" id="3055139"/>
    <lineage>
        <taxon>Bacteria</taxon>
        <taxon>Bacillati</taxon>
        <taxon>Actinomycetota</taxon>
        <taxon>Actinomycetes</taxon>
        <taxon>Micrococcales</taxon>
        <taxon>Microbacteriaceae</taxon>
        <taxon>Curtobacterium</taxon>
    </lineage>
</organism>
<sequence length="111" mass="11779">MLRATGLLRIHEEAPLVALVKLLAKETDEGGGSRSYSAYELESNVDLAKLLGCTTATLYRVMTSAVAPSSSFIARTKLAFPSDSIDSLFYVDRLGATAGLVAVEWPTGLVA</sequence>
<evidence type="ECO:0000313" key="2">
    <source>
        <dbReference type="Proteomes" id="UP001237823"/>
    </source>
</evidence>
<reference evidence="1 2" key="1">
    <citation type="submission" date="2023-06" db="EMBL/GenBank/DDBJ databases">
        <authorList>
            <person name="Feng G."/>
            <person name="Li J."/>
            <person name="Zhu H."/>
        </authorList>
    </citation>
    <scope>NUCLEOTIDE SEQUENCE [LARGE SCALE GENOMIC DNA]</scope>
    <source>
        <strain evidence="1 2">RHCKG23</strain>
    </source>
</reference>
<keyword evidence="2" id="KW-1185">Reference proteome</keyword>
<dbReference type="Proteomes" id="UP001237823">
    <property type="component" value="Unassembled WGS sequence"/>
</dbReference>
<name>A0ABT7T5A5_9MICO</name>
<proteinExistence type="predicted"/>
<protein>
    <submittedName>
        <fullName evidence="1">Uncharacterized protein</fullName>
    </submittedName>
</protein>
<dbReference type="EMBL" id="JAUCML010000003">
    <property type="protein sequence ID" value="MDM7884743.1"/>
    <property type="molecule type" value="Genomic_DNA"/>
</dbReference>
<dbReference type="RefSeq" id="WP_289458126.1">
    <property type="nucleotide sequence ID" value="NZ_JAUCML010000003.1"/>
</dbReference>